<dbReference type="EMBL" id="KZ451935">
    <property type="protein sequence ID" value="PKA60784.1"/>
    <property type="molecule type" value="Genomic_DNA"/>
</dbReference>
<name>A0A2I0AZ21_9ASPA</name>
<reference evidence="2 3" key="1">
    <citation type="journal article" date="2017" name="Nature">
        <title>The Apostasia genome and the evolution of orchids.</title>
        <authorList>
            <person name="Zhang G.Q."/>
            <person name="Liu K.W."/>
            <person name="Li Z."/>
            <person name="Lohaus R."/>
            <person name="Hsiao Y.Y."/>
            <person name="Niu S.C."/>
            <person name="Wang J.Y."/>
            <person name="Lin Y.C."/>
            <person name="Xu Q."/>
            <person name="Chen L.J."/>
            <person name="Yoshida K."/>
            <person name="Fujiwara S."/>
            <person name="Wang Z.W."/>
            <person name="Zhang Y.Q."/>
            <person name="Mitsuda N."/>
            <person name="Wang M."/>
            <person name="Liu G.H."/>
            <person name="Pecoraro L."/>
            <person name="Huang H.X."/>
            <person name="Xiao X.J."/>
            <person name="Lin M."/>
            <person name="Wu X.Y."/>
            <person name="Wu W.L."/>
            <person name="Chen Y.Y."/>
            <person name="Chang S.B."/>
            <person name="Sakamoto S."/>
            <person name="Ohme-Takagi M."/>
            <person name="Yagi M."/>
            <person name="Zeng S.J."/>
            <person name="Shen C.Y."/>
            <person name="Yeh C.M."/>
            <person name="Luo Y.B."/>
            <person name="Tsai W.C."/>
            <person name="Van de Peer Y."/>
            <person name="Liu Z.J."/>
        </authorList>
    </citation>
    <scope>NUCLEOTIDE SEQUENCE [LARGE SCALE GENOMIC DNA]</scope>
    <source>
        <strain evidence="3">cv. Shenzhen</strain>
        <tissue evidence="2">Stem</tissue>
    </source>
</reference>
<feature type="signal peptide" evidence="1">
    <location>
        <begin position="1"/>
        <end position="31"/>
    </location>
</feature>
<evidence type="ECO:0000256" key="1">
    <source>
        <dbReference type="SAM" id="SignalP"/>
    </source>
</evidence>
<organism evidence="2 3">
    <name type="scientific">Apostasia shenzhenica</name>
    <dbReference type="NCBI Taxonomy" id="1088818"/>
    <lineage>
        <taxon>Eukaryota</taxon>
        <taxon>Viridiplantae</taxon>
        <taxon>Streptophyta</taxon>
        <taxon>Embryophyta</taxon>
        <taxon>Tracheophyta</taxon>
        <taxon>Spermatophyta</taxon>
        <taxon>Magnoliopsida</taxon>
        <taxon>Liliopsida</taxon>
        <taxon>Asparagales</taxon>
        <taxon>Orchidaceae</taxon>
        <taxon>Apostasioideae</taxon>
        <taxon>Apostasia</taxon>
    </lineage>
</organism>
<protein>
    <submittedName>
        <fullName evidence="2">Uncharacterized protein</fullName>
    </submittedName>
</protein>
<dbReference type="AlphaFoldDB" id="A0A2I0AZ21"/>
<dbReference type="Proteomes" id="UP000236161">
    <property type="component" value="Unassembled WGS sequence"/>
</dbReference>
<sequence>MSTTPPRQPFNTFKKAAFLILVICVKHGVVGHKENNCPLLGLNAQAKQDNSAGNQKETLDEEMDTSSNGEALNTAARNKYMVQCSFEPAIFTATHSAGSTKTGIYGPVDDSLEHKIYLKIPIKSFTAFYTRRHRRKSLNFPTFKTSFYLFYFSVDIRNLMTEESFWKRIKFHDHRSYENHLFSPID</sequence>
<keyword evidence="3" id="KW-1185">Reference proteome</keyword>
<gene>
    <name evidence="2" type="ORF">AXF42_Ash006418</name>
</gene>
<proteinExistence type="predicted"/>
<accession>A0A2I0AZ21</accession>
<evidence type="ECO:0000313" key="3">
    <source>
        <dbReference type="Proteomes" id="UP000236161"/>
    </source>
</evidence>
<evidence type="ECO:0000313" key="2">
    <source>
        <dbReference type="EMBL" id="PKA60784.1"/>
    </source>
</evidence>
<feature type="chain" id="PRO_5014183365" evidence="1">
    <location>
        <begin position="32"/>
        <end position="186"/>
    </location>
</feature>
<keyword evidence="1" id="KW-0732">Signal</keyword>